<dbReference type="Proteomes" id="UP001165653">
    <property type="component" value="Unassembled WGS sequence"/>
</dbReference>
<feature type="transmembrane region" description="Helical" evidence="1">
    <location>
        <begin position="77"/>
        <end position="99"/>
    </location>
</feature>
<keyword evidence="1" id="KW-0812">Transmembrane</keyword>
<evidence type="ECO:0000313" key="2">
    <source>
        <dbReference type="EMBL" id="MCW1916162.1"/>
    </source>
</evidence>
<dbReference type="RefSeq" id="WP_264515731.1">
    <property type="nucleotide sequence ID" value="NZ_JAPDDR010000013.1"/>
</dbReference>
<keyword evidence="3" id="KW-1185">Reference proteome</keyword>
<organism evidence="2 3">
    <name type="scientific">Luteolibacter rhizosphaerae</name>
    <dbReference type="NCBI Taxonomy" id="2989719"/>
    <lineage>
        <taxon>Bacteria</taxon>
        <taxon>Pseudomonadati</taxon>
        <taxon>Verrucomicrobiota</taxon>
        <taxon>Verrucomicrobiia</taxon>
        <taxon>Verrucomicrobiales</taxon>
        <taxon>Verrucomicrobiaceae</taxon>
        <taxon>Luteolibacter</taxon>
    </lineage>
</organism>
<proteinExistence type="predicted"/>
<dbReference type="EMBL" id="JAPDDR010000013">
    <property type="protein sequence ID" value="MCW1916162.1"/>
    <property type="molecule type" value="Genomic_DNA"/>
</dbReference>
<protein>
    <submittedName>
        <fullName evidence="2">Phage holin family protein</fullName>
    </submittedName>
</protein>
<name>A0ABT3G8I0_9BACT</name>
<accession>A0ABT3G8I0</accession>
<sequence length="130" mass="14139">MTQGPEPEMPEHSSWRESAVEFVSARVELLSLEAKEAGKLAAIKVALIVFAICCLLVAWLVAVAGLIGWIASGTGSWYFVALGAAGFHVLLAVVAVLILRRPAPPAFPHSKAELLKDREWLLHKNEISKR</sequence>
<keyword evidence="1" id="KW-1133">Transmembrane helix</keyword>
<evidence type="ECO:0000256" key="1">
    <source>
        <dbReference type="SAM" id="Phobius"/>
    </source>
</evidence>
<gene>
    <name evidence="2" type="ORF">OJ996_21410</name>
</gene>
<feature type="transmembrane region" description="Helical" evidence="1">
    <location>
        <begin position="45"/>
        <end position="71"/>
    </location>
</feature>
<reference evidence="2" key="1">
    <citation type="submission" date="2022-10" db="EMBL/GenBank/DDBJ databases">
        <title>Luteolibacter sp. GHJ8, whole genome shotgun sequencing project.</title>
        <authorList>
            <person name="Zhao G."/>
            <person name="Shen L."/>
        </authorList>
    </citation>
    <scope>NUCLEOTIDE SEQUENCE</scope>
    <source>
        <strain evidence="2">GHJ8</strain>
    </source>
</reference>
<comment type="caution">
    <text evidence="2">The sequence shown here is derived from an EMBL/GenBank/DDBJ whole genome shotgun (WGS) entry which is preliminary data.</text>
</comment>
<keyword evidence="1" id="KW-0472">Membrane</keyword>
<evidence type="ECO:0000313" key="3">
    <source>
        <dbReference type="Proteomes" id="UP001165653"/>
    </source>
</evidence>
<dbReference type="InterPro" id="IPR009937">
    <property type="entry name" value="Phage_holin_3_6"/>
</dbReference>
<dbReference type="Pfam" id="PF07332">
    <property type="entry name" value="Phage_holin_3_6"/>
    <property type="match status" value="1"/>
</dbReference>